<dbReference type="PANTHER" id="PTHR42928">
    <property type="entry name" value="TRICARBOXYLATE-BINDING PROTEIN"/>
    <property type="match status" value="1"/>
</dbReference>
<dbReference type="PIRSF" id="PIRSF017082">
    <property type="entry name" value="YflP"/>
    <property type="match status" value="1"/>
</dbReference>
<dbReference type="Pfam" id="PF03401">
    <property type="entry name" value="TctC"/>
    <property type="match status" value="1"/>
</dbReference>
<organism evidence="3 4">
    <name type="scientific">Pigmentiphaga humi</name>
    <dbReference type="NCBI Taxonomy" id="2478468"/>
    <lineage>
        <taxon>Bacteria</taxon>
        <taxon>Pseudomonadati</taxon>
        <taxon>Pseudomonadota</taxon>
        <taxon>Betaproteobacteria</taxon>
        <taxon>Burkholderiales</taxon>
        <taxon>Alcaligenaceae</taxon>
        <taxon>Pigmentiphaga</taxon>
    </lineage>
</organism>
<dbReference type="Gene3D" id="3.40.190.150">
    <property type="entry name" value="Bordetella uptake gene, domain 1"/>
    <property type="match status" value="1"/>
</dbReference>
<feature type="chain" id="PRO_5018070565" evidence="2">
    <location>
        <begin position="21"/>
        <end position="321"/>
    </location>
</feature>
<dbReference type="Proteomes" id="UP000277294">
    <property type="component" value="Unassembled WGS sequence"/>
</dbReference>
<comment type="similarity">
    <text evidence="1">Belongs to the UPF0065 (bug) family.</text>
</comment>
<dbReference type="EMBL" id="UWPJ01000007">
    <property type="protein sequence ID" value="VCU68637.1"/>
    <property type="molecule type" value="Genomic_DNA"/>
</dbReference>
<evidence type="ECO:0000313" key="4">
    <source>
        <dbReference type="Proteomes" id="UP000277294"/>
    </source>
</evidence>
<dbReference type="OrthoDB" id="8678477at2"/>
<protein>
    <submittedName>
        <fullName evidence="3">Tripartite tricarboxylate transporter family receptor</fullName>
    </submittedName>
</protein>
<dbReference type="InterPro" id="IPR042100">
    <property type="entry name" value="Bug_dom1"/>
</dbReference>
<dbReference type="Gene3D" id="3.40.190.10">
    <property type="entry name" value="Periplasmic binding protein-like II"/>
    <property type="match status" value="1"/>
</dbReference>
<reference evidence="3 4" key="1">
    <citation type="submission" date="2018-10" db="EMBL/GenBank/DDBJ databases">
        <authorList>
            <person name="Criscuolo A."/>
        </authorList>
    </citation>
    <scope>NUCLEOTIDE SEQUENCE [LARGE SCALE GENOMIC DNA]</scope>
    <source>
        <strain evidence="3">DnA1</strain>
    </source>
</reference>
<evidence type="ECO:0000256" key="1">
    <source>
        <dbReference type="ARBA" id="ARBA00006987"/>
    </source>
</evidence>
<sequence length="321" mass="33852">MFLLRYLLAPLLLIAGAAGAQDFPQRPVRIVVPVPAGGGTDALARKLGERMADSLGQPVVVENRTGSAGLIGAAAVAKAKPDGYTLLLGFTGILAISPSLYRSLPLDPLRELEPVTMLVHSPLLLVGREGGRVAGFDDLRRLGRETPGPSYGTPGNGSSMHLTGELLARSAGIHMLHVPYRGSIDALQALLGGQIDSAISDVPFYLPYLQAGRVKGAAITGTRRHPLLPGVPTFAELGVAQLDEVLSWQGLFAPAGTPPAVLERIRSAAVAAMRSQELRAMMVGQGYTVDTTSGKDFKQFIAADAARWGKIIREAGIRLDQ</sequence>
<name>A0A3P4AX67_9BURK</name>
<dbReference type="RefSeq" id="WP_124077875.1">
    <property type="nucleotide sequence ID" value="NZ_UWPJ01000007.1"/>
</dbReference>
<accession>A0A3P4AX67</accession>
<dbReference type="AlphaFoldDB" id="A0A3P4AX67"/>
<gene>
    <name evidence="3" type="ORF">PIGHUM_00694</name>
</gene>
<keyword evidence="4" id="KW-1185">Reference proteome</keyword>
<keyword evidence="3" id="KW-0675">Receptor</keyword>
<dbReference type="InterPro" id="IPR005064">
    <property type="entry name" value="BUG"/>
</dbReference>
<proteinExistence type="inferred from homology"/>
<feature type="signal peptide" evidence="2">
    <location>
        <begin position="1"/>
        <end position="20"/>
    </location>
</feature>
<dbReference type="PANTHER" id="PTHR42928:SF5">
    <property type="entry name" value="BLR1237 PROTEIN"/>
    <property type="match status" value="1"/>
</dbReference>
<dbReference type="SUPFAM" id="SSF53850">
    <property type="entry name" value="Periplasmic binding protein-like II"/>
    <property type="match status" value="1"/>
</dbReference>
<dbReference type="CDD" id="cd13578">
    <property type="entry name" value="PBP2_Bug27"/>
    <property type="match status" value="1"/>
</dbReference>
<evidence type="ECO:0000256" key="2">
    <source>
        <dbReference type="SAM" id="SignalP"/>
    </source>
</evidence>
<keyword evidence="2" id="KW-0732">Signal</keyword>
<evidence type="ECO:0000313" key="3">
    <source>
        <dbReference type="EMBL" id="VCU68637.1"/>
    </source>
</evidence>